<dbReference type="GO" id="GO:0005886">
    <property type="term" value="C:plasma membrane"/>
    <property type="evidence" value="ECO:0007669"/>
    <property type="project" value="UniProtKB-SubCell"/>
</dbReference>
<evidence type="ECO:0000256" key="3">
    <source>
        <dbReference type="ARBA" id="ARBA00022448"/>
    </source>
</evidence>
<organism evidence="9 10">
    <name type="scientific">Fusobacterium hominis</name>
    <dbReference type="NCBI Taxonomy" id="2764326"/>
    <lineage>
        <taxon>Bacteria</taxon>
        <taxon>Fusobacteriati</taxon>
        <taxon>Fusobacteriota</taxon>
        <taxon>Fusobacteriia</taxon>
        <taxon>Fusobacteriales</taxon>
        <taxon>Fusobacteriaceae</taxon>
        <taxon>Fusobacterium</taxon>
    </lineage>
</organism>
<dbReference type="GO" id="GO:0033214">
    <property type="term" value="P:siderophore-iron import into cell"/>
    <property type="evidence" value="ECO:0007669"/>
    <property type="project" value="TreeGrafter"/>
</dbReference>
<dbReference type="EMBL" id="CP060637">
    <property type="protein sequence ID" value="QNM14444.1"/>
    <property type="molecule type" value="Genomic_DNA"/>
</dbReference>
<reference evidence="9 10" key="1">
    <citation type="submission" date="2020-08" db="EMBL/GenBank/DDBJ databases">
        <authorList>
            <person name="Liu C."/>
            <person name="Sun Q."/>
        </authorList>
    </citation>
    <scope>NUCLEOTIDE SEQUENCE [LARGE SCALE GENOMIC DNA]</scope>
    <source>
        <strain evidence="9 10">NSJ-57</strain>
    </source>
</reference>
<keyword evidence="6 8" id="KW-1133">Transmembrane helix</keyword>
<feature type="transmembrane region" description="Helical" evidence="8">
    <location>
        <begin position="64"/>
        <end position="84"/>
    </location>
</feature>
<feature type="transmembrane region" description="Helical" evidence="8">
    <location>
        <begin position="7"/>
        <end position="28"/>
    </location>
</feature>
<dbReference type="PANTHER" id="PTHR30472:SF25">
    <property type="entry name" value="ABC TRANSPORTER PERMEASE PROTEIN MJ0876-RELATED"/>
    <property type="match status" value="1"/>
</dbReference>
<dbReference type="Proteomes" id="UP000515913">
    <property type="component" value="Chromosome"/>
</dbReference>
<feature type="transmembrane region" description="Helical" evidence="8">
    <location>
        <begin position="122"/>
        <end position="142"/>
    </location>
</feature>
<feature type="transmembrane region" description="Helical" evidence="8">
    <location>
        <begin position="96"/>
        <end position="116"/>
    </location>
</feature>
<accession>A0A7G9GUG2</accession>
<evidence type="ECO:0000313" key="9">
    <source>
        <dbReference type="EMBL" id="QNM14444.1"/>
    </source>
</evidence>
<dbReference type="Pfam" id="PF01032">
    <property type="entry name" value="FecCD"/>
    <property type="match status" value="1"/>
</dbReference>
<dbReference type="SUPFAM" id="SSF81345">
    <property type="entry name" value="ABC transporter involved in vitamin B12 uptake, BtuC"/>
    <property type="match status" value="1"/>
</dbReference>
<evidence type="ECO:0000256" key="2">
    <source>
        <dbReference type="ARBA" id="ARBA00007935"/>
    </source>
</evidence>
<comment type="similarity">
    <text evidence="2">Belongs to the binding-protein-dependent transport system permease family. FecCD subfamily.</text>
</comment>
<keyword evidence="3" id="KW-0813">Transport</keyword>
<protein>
    <submittedName>
        <fullName evidence="9">Iron ABC transporter permease</fullName>
    </submittedName>
</protein>
<feature type="transmembrane region" description="Helical" evidence="8">
    <location>
        <begin position="245"/>
        <end position="270"/>
    </location>
</feature>
<evidence type="ECO:0000256" key="5">
    <source>
        <dbReference type="ARBA" id="ARBA00022692"/>
    </source>
</evidence>
<dbReference type="InterPro" id="IPR037294">
    <property type="entry name" value="ABC_BtuC-like"/>
</dbReference>
<evidence type="ECO:0000256" key="7">
    <source>
        <dbReference type="ARBA" id="ARBA00023136"/>
    </source>
</evidence>
<dbReference type="PANTHER" id="PTHR30472">
    <property type="entry name" value="FERRIC ENTEROBACTIN TRANSPORT SYSTEM PERMEASE PROTEIN"/>
    <property type="match status" value="1"/>
</dbReference>
<dbReference type="AlphaFoldDB" id="A0A7G9GUG2"/>
<evidence type="ECO:0000256" key="6">
    <source>
        <dbReference type="ARBA" id="ARBA00022989"/>
    </source>
</evidence>
<keyword evidence="10" id="KW-1185">Reference proteome</keyword>
<comment type="subcellular location">
    <subcellularLocation>
        <location evidence="1">Cell membrane</location>
        <topology evidence="1">Multi-pass membrane protein</topology>
    </subcellularLocation>
</comment>
<dbReference type="InterPro" id="IPR000522">
    <property type="entry name" value="ABC_transptr_permease_BtuC"/>
</dbReference>
<feature type="transmembrane region" description="Helical" evidence="8">
    <location>
        <begin position="315"/>
        <end position="332"/>
    </location>
</feature>
<dbReference type="FunFam" id="1.10.3470.10:FF:000001">
    <property type="entry name" value="Vitamin B12 ABC transporter permease BtuC"/>
    <property type="match status" value="1"/>
</dbReference>
<evidence type="ECO:0000256" key="1">
    <source>
        <dbReference type="ARBA" id="ARBA00004651"/>
    </source>
</evidence>
<evidence type="ECO:0000313" key="10">
    <source>
        <dbReference type="Proteomes" id="UP000515913"/>
    </source>
</evidence>
<keyword evidence="7 8" id="KW-0472">Membrane</keyword>
<dbReference type="KEGG" id="fho:H9Q81_05490"/>
<keyword evidence="4" id="KW-1003">Cell membrane</keyword>
<feature type="transmembrane region" description="Helical" evidence="8">
    <location>
        <begin position="290"/>
        <end position="308"/>
    </location>
</feature>
<dbReference type="CDD" id="cd06550">
    <property type="entry name" value="TM_ABC_iron-siderophores_like"/>
    <property type="match status" value="1"/>
</dbReference>
<dbReference type="RefSeq" id="WP_101473999.1">
    <property type="nucleotide sequence ID" value="NZ_CP060637.1"/>
</dbReference>
<feature type="transmembrane region" description="Helical" evidence="8">
    <location>
        <begin position="197"/>
        <end position="215"/>
    </location>
</feature>
<feature type="transmembrane region" description="Helical" evidence="8">
    <location>
        <begin position="154"/>
        <end position="177"/>
    </location>
</feature>
<sequence length="341" mass="36807">MIKKEKFNIIILLLLVGVILLSLFYGAVKVPLKDIIKILLNKICGMDFEISKRNFTSIVFYVRFPRVMCAVLVGGALGICGCAIQSMLKNPIADSGIIGISSGASLGAVIAIATGITTKYIFGMPILAIVFALFIAGIIYLFSATKGKTDSILLVLSGIAISSFVGAVSSFILTSLVDSQIKEYLFWSIGNLSGLRWEHFIAGVVPVIGLSFFLIHYGKELNILLLGDEEAKSVGVDIKKTRKKILVLVAFLTSISVCIAGNIGFVGLIVPHILRKIIGSDNRKLLKSSFLAGAFFLVLSDLISRIALAPKEISVGIITCLIGAPYFIYLILKMRREGRGI</sequence>
<gene>
    <name evidence="9" type="ORF">H9Q81_05490</name>
</gene>
<proteinExistence type="inferred from homology"/>
<name>A0A7G9GUG2_9FUSO</name>
<dbReference type="GO" id="GO:0022857">
    <property type="term" value="F:transmembrane transporter activity"/>
    <property type="evidence" value="ECO:0007669"/>
    <property type="project" value="InterPro"/>
</dbReference>
<evidence type="ECO:0000256" key="8">
    <source>
        <dbReference type="SAM" id="Phobius"/>
    </source>
</evidence>
<evidence type="ECO:0000256" key="4">
    <source>
        <dbReference type="ARBA" id="ARBA00022475"/>
    </source>
</evidence>
<dbReference type="Gene3D" id="1.10.3470.10">
    <property type="entry name" value="ABC transporter involved in vitamin B12 uptake, BtuC"/>
    <property type="match status" value="1"/>
</dbReference>
<keyword evidence="5 8" id="KW-0812">Transmembrane</keyword>